<name>A0AAE1G774_PETCI</name>
<reference evidence="1" key="1">
    <citation type="submission" date="2023-10" db="EMBL/GenBank/DDBJ databases">
        <title>Genome assemblies of two species of porcelain crab, Petrolisthes cinctipes and Petrolisthes manimaculis (Anomura: Porcellanidae).</title>
        <authorList>
            <person name="Angst P."/>
        </authorList>
    </citation>
    <scope>NUCLEOTIDE SEQUENCE</scope>
    <source>
        <strain evidence="1">PB745_01</strain>
        <tissue evidence="1">Gill</tissue>
    </source>
</reference>
<gene>
    <name evidence="1" type="ORF">Pcinc_009548</name>
</gene>
<comment type="caution">
    <text evidence="1">The sequence shown here is derived from an EMBL/GenBank/DDBJ whole genome shotgun (WGS) entry which is preliminary data.</text>
</comment>
<dbReference type="EMBL" id="JAWQEG010000711">
    <property type="protein sequence ID" value="KAK3886306.1"/>
    <property type="molecule type" value="Genomic_DNA"/>
</dbReference>
<sequence>MACNRAFGHIERKIANQGVIYTPDDYIDAIKNVVAAGFPVIKMTQDDFFSFGTLSKYITKRKAPGSTFKDSRKIFLRLEFREGYLLKSDYEADNENVTNVRLQKGRAAWSRKLFDLFAPPNPLPKHYSSPIALKKEKVCDLQYLLTLMPANQQQPFYNNIIDTHTAGITEDIPTNEDADDLDELLTYE</sequence>
<dbReference type="Proteomes" id="UP001286313">
    <property type="component" value="Unassembled WGS sequence"/>
</dbReference>
<protein>
    <submittedName>
        <fullName evidence="1">Uncharacterized protein</fullName>
    </submittedName>
</protein>
<evidence type="ECO:0000313" key="1">
    <source>
        <dbReference type="EMBL" id="KAK3886306.1"/>
    </source>
</evidence>
<keyword evidence="2" id="KW-1185">Reference proteome</keyword>
<dbReference type="AlphaFoldDB" id="A0AAE1G774"/>
<accession>A0AAE1G774</accession>
<evidence type="ECO:0000313" key="2">
    <source>
        <dbReference type="Proteomes" id="UP001286313"/>
    </source>
</evidence>
<organism evidence="1 2">
    <name type="scientific">Petrolisthes cinctipes</name>
    <name type="common">Flat porcelain crab</name>
    <dbReference type="NCBI Taxonomy" id="88211"/>
    <lineage>
        <taxon>Eukaryota</taxon>
        <taxon>Metazoa</taxon>
        <taxon>Ecdysozoa</taxon>
        <taxon>Arthropoda</taxon>
        <taxon>Crustacea</taxon>
        <taxon>Multicrustacea</taxon>
        <taxon>Malacostraca</taxon>
        <taxon>Eumalacostraca</taxon>
        <taxon>Eucarida</taxon>
        <taxon>Decapoda</taxon>
        <taxon>Pleocyemata</taxon>
        <taxon>Anomura</taxon>
        <taxon>Galatheoidea</taxon>
        <taxon>Porcellanidae</taxon>
        <taxon>Petrolisthes</taxon>
    </lineage>
</organism>
<proteinExistence type="predicted"/>